<protein>
    <submittedName>
        <fullName evidence="2">Uncharacterized protein</fullName>
    </submittedName>
</protein>
<keyword evidence="1" id="KW-0812">Transmembrane</keyword>
<gene>
    <name evidence="2" type="ORF">NIIDNTM18_22200</name>
</gene>
<evidence type="ECO:0000313" key="2">
    <source>
        <dbReference type="EMBL" id="BCI52942.1"/>
    </source>
</evidence>
<organism evidence="2 3">
    <name type="scientific">Mycolicibacterium litorale</name>
    <dbReference type="NCBI Taxonomy" id="758802"/>
    <lineage>
        <taxon>Bacteria</taxon>
        <taxon>Bacillati</taxon>
        <taxon>Actinomycetota</taxon>
        <taxon>Actinomycetes</taxon>
        <taxon>Mycobacteriales</taxon>
        <taxon>Mycobacteriaceae</taxon>
        <taxon>Mycolicibacterium</taxon>
    </lineage>
</organism>
<keyword evidence="1" id="KW-0472">Membrane</keyword>
<proteinExistence type="predicted"/>
<evidence type="ECO:0000256" key="1">
    <source>
        <dbReference type="SAM" id="Phobius"/>
    </source>
</evidence>
<dbReference type="AlphaFoldDB" id="A0A6S6P483"/>
<evidence type="ECO:0000313" key="3">
    <source>
        <dbReference type="Proteomes" id="UP000515734"/>
    </source>
</evidence>
<feature type="transmembrane region" description="Helical" evidence="1">
    <location>
        <begin position="6"/>
        <end position="26"/>
    </location>
</feature>
<sequence length="78" mass="9030">MFDLTFDLVGVLVALPFLVLWPFWLATKWLGARWTLVVERDGTEVSREQIRGWRRSQERIAQVALEIAQGARSGRFVI</sequence>
<dbReference type="Proteomes" id="UP000515734">
    <property type="component" value="Chromosome"/>
</dbReference>
<accession>A0A6S6P483</accession>
<dbReference type="EMBL" id="AP023287">
    <property type="protein sequence ID" value="BCI52942.1"/>
    <property type="molecule type" value="Genomic_DNA"/>
</dbReference>
<keyword evidence="1" id="KW-1133">Transmembrane helix</keyword>
<name>A0A6S6P483_9MYCO</name>
<reference evidence="2 3" key="1">
    <citation type="submission" date="2020-07" db="EMBL/GenBank/DDBJ databases">
        <title>Complete genome sequence of Mycolicibacterium litorale like strain isolated from cardiac implantable electronic device infection.</title>
        <authorList>
            <person name="Fukano H."/>
            <person name="Miyama H."/>
            <person name="Hoshino Y."/>
        </authorList>
    </citation>
    <scope>NUCLEOTIDE SEQUENCE [LARGE SCALE GENOMIC DNA]</scope>
    <source>
        <strain evidence="2 3">NIIDNTM18</strain>
    </source>
</reference>